<reference evidence="1 2" key="1">
    <citation type="journal article" date="2011" name="J. Bacteriol.">
        <title>Complete genome sequence and updated annotation of Desulfovibrio alaskensis G20.</title>
        <authorList>
            <person name="Hauser L.J."/>
            <person name="Land M.L."/>
            <person name="Brown S.D."/>
            <person name="Larimer F."/>
            <person name="Keller K.L."/>
            <person name="Rapp-Giles B.J."/>
            <person name="Price M.N."/>
            <person name="Lin M."/>
            <person name="Bruce D.C."/>
            <person name="Detter J.C."/>
            <person name="Tapia R."/>
            <person name="Han C.S."/>
            <person name="Goodwin L.A."/>
            <person name="Cheng J.F."/>
            <person name="Pitluck S."/>
            <person name="Copeland A."/>
            <person name="Lucas S."/>
            <person name="Nolan M."/>
            <person name="Lapidus A.L."/>
            <person name="Palumbo A.V."/>
            <person name="Wall J.D."/>
        </authorList>
    </citation>
    <scope>NUCLEOTIDE SEQUENCE [LARGE SCALE GENOMIC DNA]</scope>
    <source>
        <strain evidence="2">ATCC BAA 1058 / DSM 17464 / G20</strain>
    </source>
</reference>
<dbReference type="Gene3D" id="3.10.520.10">
    <property type="entry name" value="ApbE-like domains"/>
    <property type="match status" value="1"/>
</dbReference>
<protein>
    <submittedName>
        <fullName evidence="1">ApbE family lipoprotein</fullName>
    </submittedName>
</protein>
<gene>
    <name evidence="1" type="ordered locus">Dde_2535</name>
</gene>
<keyword evidence="2" id="KW-1185">Reference proteome</keyword>
<dbReference type="AlphaFoldDB" id="Q30YB4"/>
<dbReference type="InterPro" id="IPR003374">
    <property type="entry name" value="ApbE-like_sf"/>
</dbReference>
<dbReference type="InterPro" id="IPR007183">
    <property type="entry name" value="UPF0280"/>
</dbReference>
<organism evidence="1 2">
    <name type="scientific">Oleidesulfovibrio alaskensis (strain ATCC BAA-1058 / DSM 17464 / G20)</name>
    <name type="common">Desulfovibrio alaskensis</name>
    <dbReference type="NCBI Taxonomy" id="207559"/>
    <lineage>
        <taxon>Bacteria</taxon>
        <taxon>Pseudomonadati</taxon>
        <taxon>Thermodesulfobacteriota</taxon>
        <taxon>Desulfovibrionia</taxon>
        <taxon>Desulfovibrionales</taxon>
        <taxon>Desulfovibrionaceae</taxon>
        <taxon>Oleidesulfovibrio</taxon>
    </lineage>
</organism>
<dbReference type="eggNOG" id="COG2122">
    <property type="taxonomic scope" value="Bacteria"/>
</dbReference>
<proteinExistence type="predicted"/>
<dbReference type="RefSeq" id="WP_011368384.1">
    <property type="nucleotide sequence ID" value="NC_007519.1"/>
</dbReference>
<evidence type="ECO:0000313" key="2">
    <source>
        <dbReference type="Proteomes" id="UP000002710"/>
    </source>
</evidence>
<dbReference type="NCBIfam" id="NF003323">
    <property type="entry name" value="PRK04334.1-3"/>
    <property type="match status" value="1"/>
</dbReference>
<evidence type="ECO:0000313" key="1">
    <source>
        <dbReference type="EMBL" id="ABB39332.2"/>
    </source>
</evidence>
<dbReference type="HOGENOM" id="CLU_074757_1_0_7"/>
<accession>Q30YB4</accession>
<dbReference type="EMBL" id="CP000112">
    <property type="protein sequence ID" value="ABB39332.2"/>
    <property type="molecule type" value="Genomic_DNA"/>
</dbReference>
<keyword evidence="1" id="KW-0449">Lipoprotein</keyword>
<sequence>MTSFASSHAIHSSPLRHYRRQHAARQNHVSFQVVVDESDLWITAPCNMHDLAAATVRQLRGSIHAWSALHPEFAHSLTPVAPAAGAPPVIRRMIRGAQVAGVGPMAAVAGTIAQMVAETLHAELRTRNSGGTPDNHDVLVENGGDIFMISAQDRTVGLLPDPASSAVIGFAVPAEAMPLSVCSSSATIGHSLSLGHGELASVAAADAAVADAAATAFCNMLRTADDVQRVTARAETLKQHGVRAVFVQCCGKIGIWGDLELTAVA</sequence>
<dbReference type="KEGG" id="dde:Dde_2535"/>
<dbReference type="SUPFAM" id="SSF143631">
    <property type="entry name" value="ApbE-like"/>
    <property type="match status" value="1"/>
</dbReference>
<name>Q30YB4_OLEA2</name>
<dbReference type="Proteomes" id="UP000002710">
    <property type="component" value="Chromosome"/>
</dbReference>
<dbReference type="STRING" id="207559.Dde_2535"/>
<dbReference type="PIRSF" id="PIRSF006421">
    <property type="entry name" value="UCP006421"/>
    <property type="match status" value="1"/>
</dbReference>